<evidence type="ECO:0000256" key="3">
    <source>
        <dbReference type="ARBA" id="ARBA00022833"/>
    </source>
</evidence>
<keyword evidence="6" id="KW-1133">Transmembrane helix</keyword>
<organism evidence="8 9">
    <name type="scientific">Trapa incisa</name>
    <dbReference type="NCBI Taxonomy" id="236973"/>
    <lineage>
        <taxon>Eukaryota</taxon>
        <taxon>Viridiplantae</taxon>
        <taxon>Streptophyta</taxon>
        <taxon>Embryophyta</taxon>
        <taxon>Tracheophyta</taxon>
        <taxon>Spermatophyta</taxon>
        <taxon>Magnoliopsida</taxon>
        <taxon>eudicotyledons</taxon>
        <taxon>Gunneridae</taxon>
        <taxon>Pentapetalae</taxon>
        <taxon>rosids</taxon>
        <taxon>malvids</taxon>
        <taxon>Myrtales</taxon>
        <taxon>Lythraceae</taxon>
        <taxon>Trapa</taxon>
    </lineage>
</organism>
<sequence>MTRPVRFLGDGDSPENATGANPNSTSPAASDFVLILAALLCTLICVLGLMAVARCALHLRDSPSNPQDSKANRGLKKKVLQSLPRLTLSPYSASGFPDCAICLSELSAGDEIRVLLPCGHAFHLGCVDIWLRSHSSCPSCRQILSVPAAPRHGKMRGSSSEAASSSGDGGGAQPEGVDEARLRHREDDNRFLP</sequence>
<dbReference type="Gene3D" id="3.30.40.10">
    <property type="entry name" value="Zinc/RING finger domain, C3HC4 (zinc finger)"/>
    <property type="match status" value="1"/>
</dbReference>
<evidence type="ECO:0000256" key="6">
    <source>
        <dbReference type="SAM" id="Phobius"/>
    </source>
</evidence>
<evidence type="ECO:0000313" key="9">
    <source>
        <dbReference type="Proteomes" id="UP001345219"/>
    </source>
</evidence>
<keyword evidence="2 4" id="KW-0863">Zinc-finger</keyword>
<evidence type="ECO:0000259" key="7">
    <source>
        <dbReference type="PROSITE" id="PS50089"/>
    </source>
</evidence>
<dbReference type="Pfam" id="PF13639">
    <property type="entry name" value="zf-RING_2"/>
    <property type="match status" value="1"/>
</dbReference>
<feature type="transmembrane region" description="Helical" evidence="6">
    <location>
        <begin position="32"/>
        <end position="53"/>
    </location>
</feature>
<dbReference type="InterPro" id="IPR052788">
    <property type="entry name" value="RING-type_E3_ligase_ATL"/>
</dbReference>
<dbReference type="PROSITE" id="PS50089">
    <property type="entry name" value="ZF_RING_2"/>
    <property type="match status" value="1"/>
</dbReference>
<keyword evidence="6" id="KW-0472">Membrane</keyword>
<keyword evidence="9" id="KW-1185">Reference proteome</keyword>
<evidence type="ECO:0000256" key="5">
    <source>
        <dbReference type="SAM" id="MobiDB-lite"/>
    </source>
</evidence>
<feature type="domain" description="RING-type" evidence="7">
    <location>
        <begin position="99"/>
        <end position="141"/>
    </location>
</feature>
<accession>A0AAN7PSX1</accession>
<dbReference type="SUPFAM" id="SSF57850">
    <property type="entry name" value="RING/U-box"/>
    <property type="match status" value="1"/>
</dbReference>
<comment type="caution">
    <text evidence="8">The sequence shown here is derived from an EMBL/GenBank/DDBJ whole genome shotgun (WGS) entry which is preliminary data.</text>
</comment>
<dbReference type="SMART" id="SM00184">
    <property type="entry name" value="RING"/>
    <property type="match status" value="1"/>
</dbReference>
<evidence type="ECO:0000256" key="1">
    <source>
        <dbReference type="ARBA" id="ARBA00022723"/>
    </source>
</evidence>
<protein>
    <recommendedName>
        <fullName evidence="7">RING-type domain-containing protein</fullName>
    </recommendedName>
</protein>
<evidence type="ECO:0000256" key="4">
    <source>
        <dbReference type="PROSITE-ProRule" id="PRU00175"/>
    </source>
</evidence>
<dbReference type="AlphaFoldDB" id="A0AAN7PSX1"/>
<dbReference type="PANTHER" id="PTHR45798:SF97">
    <property type="entry name" value="ALCOHOL-SENSITIVE RING FINGER PROTEIN 1"/>
    <property type="match status" value="1"/>
</dbReference>
<feature type="compositionally biased region" description="Low complexity" evidence="5">
    <location>
        <begin position="157"/>
        <end position="166"/>
    </location>
</feature>
<keyword evidence="3" id="KW-0862">Zinc</keyword>
<keyword evidence="6" id="KW-0812">Transmembrane</keyword>
<evidence type="ECO:0000256" key="2">
    <source>
        <dbReference type="ARBA" id="ARBA00022771"/>
    </source>
</evidence>
<dbReference type="InterPro" id="IPR013083">
    <property type="entry name" value="Znf_RING/FYVE/PHD"/>
</dbReference>
<evidence type="ECO:0000313" key="8">
    <source>
        <dbReference type="EMBL" id="KAK4753078.1"/>
    </source>
</evidence>
<proteinExistence type="predicted"/>
<dbReference type="Proteomes" id="UP001345219">
    <property type="component" value="Chromosome 16"/>
</dbReference>
<keyword evidence="1" id="KW-0479">Metal-binding</keyword>
<name>A0AAN7PSX1_9MYRT</name>
<feature type="region of interest" description="Disordered" evidence="5">
    <location>
        <begin position="150"/>
        <end position="193"/>
    </location>
</feature>
<dbReference type="EMBL" id="JAXIOK010000016">
    <property type="protein sequence ID" value="KAK4753078.1"/>
    <property type="molecule type" value="Genomic_DNA"/>
</dbReference>
<feature type="compositionally biased region" description="Polar residues" evidence="5">
    <location>
        <begin position="15"/>
        <end position="24"/>
    </location>
</feature>
<dbReference type="CDD" id="cd16461">
    <property type="entry name" value="RING-H2_EL5-like"/>
    <property type="match status" value="1"/>
</dbReference>
<feature type="compositionally biased region" description="Basic and acidic residues" evidence="5">
    <location>
        <begin position="178"/>
        <end position="193"/>
    </location>
</feature>
<dbReference type="PANTHER" id="PTHR45798">
    <property type="entry name" value="RING-H2 FINGER PROTEIN ATL61-RELATED-RELATED"/>
    <property type="match status" value="1"/>
</dbReference>
<gene>
    <name evidence="8" type="ORF">SAY87_021876</name>
</gene>
<feature type="region of interest" description="Disordered" evidence="5">
    <location>
        <begin position="1"/>
        <end position="24"/>
    </location>
</feature>
<reference evidence="8 9" key="1">
    <citation type="journal article" date="2023" name="Hortic Res">
        <title>Pangenome of water caltrop reveals structural variations and asymmetric subgenome divergence after allopolyploidization.</title>
        <authorList>
            <person name="Zhang X."/>
            <person name="Chen Y."/>
            <person name="Wang L."/>
            <person name="Yuan Y."/>
            <person name="Fang M."/>
            <person name="Shi L."/>
            <person name="Lu R."/>
            <person name="Comes H.P."/>
            <person name="Ma Y."/>
            <person name="Chen Y."/>
            <person name="Huang G."/>
            <person name="Zhou Y."/>
            <person name="Zheng Z."/>
            <person name="Qiu Y."/>
        </authorList>
    </citation>
    <scope>NUCLEOTIDE SEQUENCE [LARGE SCALE GENOMIC DNA]</scope>
    <source>
        <tissue evidence="8">Roots</tissue>
    </source>
</reference>
<dbReference type="InterPro" id="IPR001841">
    <property type="entry name" value="Znf_RING"/>
</dbReference>
<dbReference type="GO" id="GO:0008270">
    <property type="term" value="F:zinc ion binding"/>
    <property type="evidence" value="ECO:0007669"/>
    <property type="project" value="UniProtKB-KW"/>
</dbReference>